<keyword evidence="1" id="KW-1133">Transmembrane helix</keyword>
<keyword evidence="1" id="KW-0472">Membrane</keyword>
<evidence type="ECO:0000313" key="2">
    <source>
        <dbReference type="EnsemblMetazoa" id="tetur03g01420.1"/>
    </source>
</evidence>
<dbReference type="AlphaFoldDB" id="T1JYS7"/>
<reference evidence="2" key="2">
    <citation type="submission" date="2015-06" db="UniProtKB">
        <authorList>
            <consortium name="EnsemblMetazoa"/>
        </authorList>
    </citation>
    <scope>IDENTIFICATION</scope>
</reference>
<feature type="transmembrane region" description="Helical" evidence="1">
    <location>
        <begin position="29"/>
        <end position="48"/>
    </location>
</feature>
<evidence type="ECO:0000256" key="1">
    <source>
        <dbReference type="SAM" id="Phobius"/>
    </source>
</evidence>
<name>T1JYS7_TETUR</name>
<proteinExistence type="predicted"/>
<accession>T1JYS7</accession>
<keyword evidence="1" id="KW-0812">Transmembrane</keyword>
<dbReference type="EMBL" id="CAEY01001109">
    <property type="status" value="NOT_ANNOTATED_CDS"/>
    <property type="molecule type" value="Genomic_DNA"/>
</dbReference>
<sequence length="49" mass="5777">MFIIFIAFNTTIFILLITSLEERRITIRHVFLSPELGITIWTLLLVLML</sequence>
<dbReference type="Proteomes" id="UP000015104">
    <property type="component" value="Unassembled WGS sequence"/>
</dbReference>
<dbReference type="HOGENOM" id="CLU_3144594_0_0_1"/>
<dbReference type="EnsemblMetazoa" id="tetur03g01420.1">
    <property type="protein sequence ID" value="tetur03g01420.1"/>
    <property type="gene ID" value="tetur03g01420"/>
</dbReference>
<keyword evidence="3" id="KW-1185">Reference proteome</keyword>
<evidence type="ECO:0000313" key="3">
    <source>
        <dbReference type="Proteomes" id="UP000015104"/>
    </source>
</evidence>
<reference evidence="3" key="1">
    <citation type="submission" date="2011-08" db="EMBL/GenBank/DDBJ databases">
        <authorList>
            <person name="Rombauts S."/>
        </authorList>
    </citation>
    <scope>NUCLEOTIDE SEQUENCE</scope>
    <source>
        <strain evidence="3">London</strain>
    </source>
</reference>
<organism evidence="2 3">
    <name type="scientific">Tetranychus urticae</name>
    <name type="common">Two-spotted spider mite</name>
    <dbReference type="NCBI Taxonomy" id="32264"/>
    <lineage>
        <taxon>Eukaryota</taxon>
        <taxon>Metazoa</taxon>
        <taxon>Ecdysozoa</taxon>
        <taxon>Arthropoda</taxon>
        <taxon>Chelicerata</taxon>
        <taxon>Arachnida</taxon>
        <taxon>Acari</taxon>
        <taxon>Acariformes</taxon>
        <taxon>Trombidiformes</taxon>
        <taxon>Prostigmata</taxon>
        <taxon>Eleutherengona</taxon>
        <taxon>Raphignathae</taxon>
        <taxon>Tetranychoidea</taxon>
        <taxon>Tetranychidae</taxon>
        <taxon>Tetranychus</taxon>
    </lineage>
</organism>
<protein>
    <submittedName>
        <fullName evidence="2">Uncharacterized protein</fullName>
    </submittedName>
</protein>